<evidence type="ECO:0000313" key="1">
    <source>
        <dbReference type="EMBL" id="CAG5106187.1"/>
    </source>
</evidence>
<accession>A0A8J2HRT6</accession>
<organism evidence="1 2">
    <name type="scientific">Cotesia congregata</name>
    <name type="common">Parasitoid wasp</name>
    <name type="synonym">Apanteles congregatus</name>
    <dbReference type="NCBI Taxonomy" id="51543"/>
    <lineage>
        <taxon>Eukaryota</taxon>
        <taxon>Metazoa</taxon>
        <taxon>Ecdysozoa</taxon>
        <taxon>Arthropoda</taxon>
        <taxon>Hexapoda</taxon>
        <taxon>Insecta</taxon>
        <taxon>Pterygota</taxon>
        <taxon>Neoptera</taxon>
        <taxon>Endopterygota</taxon>
        <taxon>Hymenoptera</taxon>
        <taxon>Apocrita</taxon>
        <taxon>Ichneumonoidea</taxon>
        <taxon>Braconidae</taxon>
        <taxon>Microgastrinae</taxon>
        <taxon>Cotesia</taxon>
    </lineage>
</organism>
<comment type="caution">
    <text evidence="1">The sequence shown here is derived from an EMBL/GenBank/DDBJ whole genome shotgun (WGS) entry which is preliminary data.</text>
</comment>
<dbReference type="Proteomes" id="UP000786811">
    <property type="component" value="Unassembled WGS sequence"/>
</dbReference>
<dbReference type="AlphaFoldDB" id="A0A8J2HRT6"/>
<name>A0A8J2HRT6_COTCN</name>
<gene>
    <name evidence="1" type="ORF">HICCMSTLAB_LOCUS12135</name>
</gene>
<evidence type="ECO:0000313" key="2">
    <source>
        <dbReference type="Proteomes" id="UP000786811"/>
    </source>
</evidence>
<reference evidence="1" key="1">
    <citation type="submission" date="2021-04" db="EMBL/GenBank/DDBJ databases">
        <authorList>
            <person name="Chebbi M.A.C M."/>
        </authorList>
    </citation>
    <scope>NUCLEOTIDE SEQUENCE</scope>
</reference>
<protein>
    <submittedName>
        <fullName evidence="1">Uncharacterized protein</fullName>
    </submittedName>
</protein>
<proteinExistence type="predicted"/>
<keyword evidence="2" id="KW-1185">Reference proteome</keyword>
<dbReference type="EMBL" id="CAJNRD030001124">
    <property type="protein sequence ID" value="CAG5106187.1"/>
    <property type="molecule type" value="Genomic_DNA"/>
</dbReference>
<sequence length="80" mass="9631">MVFLMLILVRKIFISNRRIRRFAEFKALNFTENVFLFQHLRDNDFPSVEKLILDKAVVNNVYDDDLANQFYNGEDHTNNY</sequence>